<proteinExistence type="predicted"/>
<keyword evidence="3" id="KW-1185">Reference proteome</keyword>
<accession>A0A6G1DR50</accession>
<evidence type="ECO:0000259" key="1">
    <source>
        <dbReference type="Pfam" id="PF03478"/>
    </source>
</evidence>
<organism evidence="2 3">
    <name type="scientific">Oryza meyeriana var. granulata</name>
    <dbReference type="NCBI Taxonomy" id="110450"/>
    <lineage>
        <taxon>Eukaryota</taxon>
        <taxon>Viridiplantae</taxon>
        <taxon>Streptophyta</taxon>
        <taxon>Embryophyta</taxon>
        <taxon>Tracheophyta</taxon>
        <taxon>Spermatophyta</taxon>
        <taxon>Magnoliopsida</taxon>
        <taxon>Liliopsida</taxon>
        <taxon>Poales</taxon>
        <taxon>Poaceae</taxon>
        <taxon>BOP clade</taxon>
        <taxon>Oryzoideae</taxon>
        <taxon>Oryzeae</taxon>
        <taxon>Oryzinae</taxon>
        <taxon>Oryza</taxon>
        <taxon>Oryza meyeriana</taxon>
    </lineage>
</organism>
<dbReference type="PANTHER" id="PTHR33127:SF4">
    <property type="entry name" value="OS03G0779600 PROTEIN"/>
    <property type="match status" value="1"/>
</dbReference>
<dbReference type="Proteomes" id="UP000479710">
    <property type="component" value="Unassembled WGS sequence"/>
</dbReference>
<reference evidence="2 3" key="1">
    <citation type="submission" date="2019-11" db="EMBL/GenBank/DDBJ databases">
        <title>Whole genome sequence of Oryza granulata.</title>
        <authorList>
            <person name="Li W."/>
        </authorList>
    </citation>
    <scope>NUCLEOTIDE SEQUENCE [LARGE SCALE GENOMIC DNA]</scope>
    <source>
        <strain evidence="3">cv. Menghai</strain>
        <tissue evidence="2">Leaf</tissue>
    </source>
</reference>
<dbReference type="OrthoDB" id="686549at2759"/>
<feature type="domain" description="KIB1-4 beta-propeller" evidence="1">
    <location>
        <begin position="40"/>
        <end position="230"/>
    </location>
</feature>
<evidence type="ECO:0000313" key="3">
    <source>
        <dbReference type="Proteomes" id="UP000479710"/>
    </source>
</evidence>
<evidence type="ECO:0000313" key="2">
    <source>
        <dbReference type="EMBL" id="KAF0914990.1"/>
    </source>
</evidence>
<gene>
    <name evidence="2" type="ORF">E2562_033070</name>
</gene>
<dbReference type="InterPro" id="IPR005174">
    <property type="entry name" value="KIB1-4_b-propeller"/>
</dbReference>
<protein>
    <recommendedName>
        <fullName evidence="1">KIB1-4 beta-propeller domain-containing protein</fullName>
    </recommendedName>
</protein>
<dbReference type="EMBL" id="SPHZ02000006">
    <property type="protein sequence ID" value="KAF0914990.1"/>
    <property type="molecule type" value="Genomic_DNA"/>
</dbReference>
<name>A0A6G1DR50_9ORYZ</name>
<dbReference type="Pfam" id="PF03478">
    <property type="entry name" value="Beta-prop_KIB1-4"/>
    <property type="match status" value="1"/>
</dbReference>
<sequence length="245" mass="27989">MDPLPVPCLALYEGADTPKPAVFNIFEEVEFDFGIDSLKNNKKLWNPQDSDDKIQLPHLPQDLPRECTCLLSGKPTIPGCIVLLVEPIATVIWYCRLGEDDEWMRHEYDIGTQPLLPPLDGKDHEKVPICSIAACRGKFYLNSRLSDIGVLEFSPAPVFSSLELAGEFEDLYRAKAFLVESDDELYMVIMVYHSFKCDNTDYETRVYKMDFSEQRWNRVDDLAGRAFLLAPCKVEDGIVFLVQRK</sequence>
<dbReference type="PANTHER" id="PTHR33127">
    <property type="entry name" value="TRANSMEMBRANE PROTEIN"/>
    <property type="match status" value="1"/>
</dbReference>
<dbReference type="AlphaFoldDB" id="A0A6G1DR50"/>
<comment type="caution">
    <text evidence="2">The sequence shown here is derived from an EMBL/GenBank/DDBJ whole genome shotgun (WGS) entry which is preliminary data.</text>
</comment>